<evidence type="ECO:0000313" key="5">
    <source>
        <dbReference type="EMBL" id="SCX44433.1"/>
    </source>
</evidence>
<keyword evidence="6" id="KW-1185">Reference proteome</keyword>
<evidence type="ECO:0000256" key="1">
    <source>
        <dbReference type="ARBA" id="ARBA00023002"/>
    </source>
</evidence>
<dbReference type="Gene3D" id="1.10.1040.10">
    <property type="entry name" value="N-(1-d-carboxylethyl)-l-norvaline Dehydrogenase, domain 2"/>
    <property type="match status" value="1"/>
</dbReference>
<feature type="domain" description="Mannitol dehydrogenase N-terminal" evidence="3">
    <location>
        <begin position="34"/>
        <end position="279"/>
    </location>
</feature>
<dbReference type="Pfam" id="PF08125">
    <property type="entry name" value="Mannitol_dh_C"/>
    <property type="match status" value="1"/>
</dbReference>
<dbReference type="PANTHER" id="PTHR43362">
    <property type="entry name" value="MANNITOL DEHYDROGENASE DSF1-RELATED"/>
    <property type="match status" value="1"/>
</dbReference>
<keyword evidence="1" id="KW-0560">Oxidoreductase</keyword>
<dbReference type="InterPro" id="IPR013118">
    <property type="entry name" value="Mannitol_DH_C"/>
</dbReference>
<comment type="catalytic activity">
    <reaction evidence="2">
        <text>D-mannitol 1-phosphate + NAD(+) = beta-D-fructose 6-phosphate + NADH + H(+)</text>
        <dbReference type="Rhea" id="RHEA:19661"/>
        <dbReference type="ChEBI" id="CHEBI:15378"/>
        <dbReference type="ChEBI" id="CHEBI:57540"/>
        <dbReference type="ChEBI" id="CHEBI:57634"/>
        <dbReference type="ChEBI" id="CHEBI:57945"/>
        <dbReference type="ChEBI" id="CHEBI:61381"/>
        <dbReference type="EC" id="1.1.1.17"/>
    </reaction>
</comment>
<dbReference type="PANTHER" id="PTHR43362:SF1">
    <property type="entry name" value="MANNITOL DEHYDROGENASE 2-RELATED"/>
    <property type="match status" value="1"/>
</dbReference>
<dbReference type="Gene3D" id="3.40.50.720">
    <property type="entry name" value="NAD(P)-binding Rossmann-like Domain"/>
    <property type="match status" value="1"/>
</dbReference>
<dbReference type="InterPro" id="IPR050988">
    <property type="entry name" value="Mannitol_DH/Oxidoreductase"/>
</dbReference>
<dbReference type="SUPFAM" id="SSF51735">
    <property type="entry name" value="NAD(P)-binding Rossmann-fold domains"/>
    <property type="match status" value="1"/>
</dbReference>
<dbReference type="InterPro" id="IPR013131">
    <property type="entry name" value="Mannitol_DH_N"/>
</dbReference>
<organism evidence="5 6">
    <name type="scientific">Klenkia marina</name>
    <dbReference type="NCBI Taxonomy" id="1960309"/>
    <lineage>
        <taxon>Bacteria</taxon>
        <taxon>Bacillati</taxon>
        <taxon>Actinomycetota</taxon>
        <taxon>Actinomycetes</taxon>
        <taxon>Geodermatophilales</taxon>
        <taxon>Geodermatophilaceae</taxon>
        <taxon>Klenkia</taxon>
    </lineage>
</organism>
<dbReference type="InterPro" id="IPR008927">
    <property type="entry name" value="6-PGluconate_DH-like_C_sf"/>
</dbReference>
<dbReference type="AlphaFoldDB" id="A0A1G4XTA3"/>
<feature type="domain" description="Mannitol dehydrogenase C-terminal" evidence="4">
    <location>
        <begin position="288"/>
        <end position="475"/>
    </location>
</feature>
<evidence type="ECO:0000256" key="2">
    <source>
        <dbReference type="ARBA" id="ARBA00048615"/>
    </source>
</evidence>
<accession>A0A1G4XTA3</accession>
<dbReference type="InterPro" id="IPR000669">
    <property type="entry name" value="Mannitol_DH"/>
</dbReference>
<dbReference type="SUPFAM" id="SSF48179">
    <property type="entry name" value="6-phosphogluconate dehydrogenase C-terminal domain-like"/>
    <property type="match status" value="1"/>
</dbReference>
<evidence type="ECO:0000259" key="3">
    <source>
        <dbReference type="Pfam" id="PF01232"/>
    </source>
</evidence>
<dbReference type="PRINTS" id="PR00084">
    <property type="entry name" value="MTLDHDRGNASE"/>
</dbReference>
<protein>
    <submittedName>
        <fullName evidence="5">Fructuronate reductase</fullName>
    </submittedName>
</protein>
<dbReference type="GO" id="GO:0008926">
    <property type="term" value="F:mannitol-1-phosphate 5-dehydrogenase activity"/>
    <property type="evidence" value="ECO:0007669"/>
    <property type="project" value="UniProtKB-EC"/>
</dbReference>
<evidence type="ECO:0000259" key="4">
    <source>
        <dbReference type="Pfam" id="PF08125"/>
    </source>
</evidence>
<evidence type="ECO:0000313" key="6">
    <source>
        <dbReference type="Proteomes" id="UP000198981"/>
    </source>
</evidence>
<dbReference type="InterPro" id="IPR013328">
    <property type="entry name" value="6PGD_dom2"/>
</dbReference>
<dbReference type="Pfam" id="PF01232">
    <property type="entry name" value="Mannitol_dh"/>
    <property type="match status" value="1"/>
</dbReference>
<name>A0A1G4XTA3_9ACTN</name>
<dbReference type="Proteomes" id="UP000198981">
    <property type="component" value="Unassembled WGS sequence"/>
</dbReference>
<sequence length="482" mass="49206">MSAPGTPLCRAALPTLPARTRPLVDPADLRPGTAHLGYGAFHRAHQAVYTERAAQLTGRPAGTVVVVPRSAATAAALRAQDGLCSVGEVGPEGTTTRVVAAVADVVLATEEPERRDAVLADPAVATLTLTITEAGYSRRADGGLDTADPAIAADLAGGPVSAVGTVARALAVRARGCAAPVAVVSCDNLAGNGPATRRVVTDFVAASRWADADAVLAWIDDAVTFPSTLVDQIVPAATDEVRRAAAAELGVVDELAVVAEPWRQWVVEDAFPGPRPAWHLAGAQLVPDVAPFQLTKLRLLNGAHSLLAYTGLAAGCTTVADVLATTWGADLVRGLAAEVAPTLPAGGPDPAGYAEALVGRFANPGTRHRLAQIGGDGSAKARERWFAPLRELRTAGRPAPVLETALAAWANATRPAAGGQLFGTTDPAAADLASCWRPQRPTADVVAALLRVAGAPDLADDADLTASVAHRLPAVAAGRVDP</sequence>
<dbReference type="InterPro" id="IPR036291">
    <property type="entry name" value="NAD(P)-bd_dom_sf"/>
</dbReference>
<dbReference type="STRING" id="1960309.SAMN03159343_1417"/>
<dbReference type="EMBL" id="FMUH01000002">
    <property type="protein sequence ID" value="SCX44433.1"/>
    <property type="molecule type" value="Genomic_DNA"/>
</dbReference>
<reference evidence="6" key="1">
    <citation type="submission" date="2016-10" db="EMBL/GenBank/DDBJ databases">
        <authorList>
            <person name="Varghese N."/>
            <person name="Submissions S."/>
        </authorList>
    </citation>
    <scope>NUCLEOTIDE SEQUENCE [LARGE SCALE GENOMIC DNA]</scope>
    <source>
        <strain evidence="6">DSM 45722</strain>
    </source>
</reference>
<gene>
    <name evidence="5" type="ORF">SAMN03159343_1417</name>
</gene>
<proteinExistence type="predicted"/>
<dbReference type="RefSeq" id="WP_207798349.1">
    <property type="nucleotide sequence ID" value="NZ_FMUH01000002.1"/>
</dbReference>